<evidence type="ECO:0000259" key="1">
    <source>
        <dbReference type="Pfam" id="PF13490"/>
    </source>
</evidence>
<dbReference type="EMBL" id="JARRAF010000014">
    <property type="protein sequence ID" value="MDK2124973.1"/>
    <property type="molecule type" value="Genomic_DNA"/>
</dbReference>
<name>A0ABT7E0W9_9NEIS</name>
<dbReference type="RefSeq" id="WP_284101287.1">
    <property type="nucleotide sequence ID" value="NZ_JARRAF010000014.1"/>
</dbReference>
<proteinExistence type="predicted"/>
<keyword evidence="3" id="KW-1185">Reference proteome</keyword>
<protein>
    <submittedName>
        <fullName evidence="2">Zf-HC2 domain-containing protein</fullName>
    </submittedName>
</protein>
<evidence type="ECO:0000313" key="3">
    <source>
        <dbReference type="Proteomes" id="UP001172778"/>
    </source>
</evidence>
<feature type="domain" description="Putative zinc-finger" evidence="1">
    <location>
        <begin position="5"/>
        <end position="39"/>
    </location>
</feature>
<reference evidence="2" key="1">
    <citation type="submission" date="2023-03" db="EMBL/GenBank/DDBJ databases">
        <title>Chitinimonas shenzhenensis gen. nov., sp. nov., a novel member of family Burkholderiaceae isolated from activated sludge collected in Shen Zhen, China.</title>
        <authorList>
            <person name="Wang X."/>
        </authorList>
    </citation>
    <scope>NUCLEOTIDE SEQUENCE</scope>
    <source>
        <strain evidence="2">DQS-5</strain>
    </source>
</reference>
<gene>
    <name evidence="2" type="ORF">PZA18_13040</name>
</gene>
<accession>A0ABT7E0W9</accession>
<dbReference type="Proteomes" id="UP001172778">
    <property type="component" value="Unassembled WGS sequence"/>
</dbReference>
<dbReference type="InterPro" id="IPR027383">
    <property type="entry name" value="Znf_put"/>
</dbReference>
<dbReference type="Pfam" id="PF13490">
    <property type="entry name" value="zf-HC2"/>
    <property type="match status" value="1"/>
</dbReference>
<sequence>MMLSCKEATRLMSMQMDRELSMGERLQLALHLTACAGCRNFRKQIGFLRTVTRKFGDQIDDSK</sequence>
<evidence type="ECO:0000313" key="2">
    <source>
        <dbReference type="EMBL" id="MDK2124973.1"/>
    </source>
</evidence>
<organism evidence="2 3">
    <name type="scientific">Parachitinimonas caeni</name>
    <dbReference type="NCBI Taxonomy" id="3031301"/>
    <lineage>
        <taxon>Bacteria</taxon>
        <taxon>Pseudomonadati</taxon>
        <taxon>Pseudomonadota</taxon>
        <taxon>Betaproteobacteria</taxon>
        <taxon>Neisseriales</taxon>
        <taxon>Chitinibacteraceae</taxon>
        <taxon>Parachitinimonas</taxon>
    </lineage>
</organism>
<comment type="caution">
    <text evidence="2">The sequence shown here is derived from an EMBL/GenBank/DDBJ whole genome shotgun (WGS) entry which is preliminary data.</text>
</comment>